<name>A0A5N7B1F2_9EURO</name>
<reference evidence="1 2" key="1">
    <citation type="submission" date="2019-04" db="EMBL/GenBank/DDBJ databases">
        <title>Friends and foes A comparative genomics studyof 23 Aspergillus species from section Flavi.</title>
        <authorList>
            <consortium name="DOE Joint Genome Institute"/>
            <person name="Kjaerbolling I."/>
            <person name="Vesth T."/>
            <person name="Frisvad J.C."/>
            <person name="Nybo J.L."/>
            <person name="Theobald S."/>
            <person name="Kildgaard S."/>
            <person name="Isbrandt T."/>
            <person name="Kuo A."/>
            <person name="Sato A."/>
            <person name="Lyhne E.K."/>
            <person name="Kogle M.E."/>
            <person name="Wiebenga A."/>
            <person name="Kun R.S."/>
            <person name="Lubbers R.J."/>
            <person name="Makela M.R."/>
            <person name="Barry K."/>
            <person name="Chovatia M."/>
            <person name="Clum A."/>
            <person name="Daum C."/>
            <person name="Haridas S."/>
            <person name="He G."/>
            <person name="LaButti K."/>
            <person name="Lipzen A."/>
            <person name="Mondo S."/>
            <person name="Riley R."/>
            <person name="Salamov A."/>
            <person name="Simmons B.A."/>
            <person name="Magnuson J.K."/>
            <person name="Henrissat B."/>
            <person name="Mortensen U.H."/>
            <person name="Larsen T.O."/>
            <person name="Devries R.P."/>
            <person name="Grigoriev I.V."/>
            <person name="Machida M."/>
            <person name="Baker S.E."/>
            <person name="Andersen M.R."/>
        </authorList>
    </citation>
    <scope>NUCLEOTIDE SEQUENCE [LARGE SCALE GENOMIC DNA]</scope>
    <source>
        <strain evidence="1 2">IBT 29228</strain>
    </source>
</reference>
<proteinExistence type="predicted"/>
<keyword evidence="2" id="KW-1185">Reference proteome</keyword>
<sequence>MTNPHRGFFFSPLSFVSIFRCSLCKSKAYPGFCSIIVMGDYYTTTRGFLRRLSPDQSFLLFLSSYAMLFCYHGPNNIL</sequence>
<dbReference type="EMBL" id="ML736260">
    <property type="protein sequence ID" value="KAE8375436.1"/>
    <property type="molecule type" value="Genomic_DNA"/>
</dbReference>
<evidence type="ECO:0000313" key="2">
    <source>
        <dbReference type="Proteomes" id="UP000326198"/>
    </source>
</evidence>
<organism evidence="1 2">
    <name type="scientific">Aspergillus bertholletiae</name>
    <dbReference type="NCBI Taxonomy" id="1226010"/>
    <lineage>
        <taxon>Eukaryota</taxon>
        <taxon>Fungi</taxon>
        <taxon>Dikarya</taxon>
        <taxon>Ascomycota</taxon>
        <taxon>Pezizomycotina</taxon>
        <taxon>Eurotiomycetes</taxon>
        <taxon>Eurotiomycetidae</taxon>
        <taxon>Eurotiales</taxon>
        <taxon>Aspergillaceae</taxon>
        <taxon>Aspergillus</taxon>
        <taxon>Aspergillus subgen. Circumdati</taxon>
    </lineage>
</organism>
<evidence type="ECO:0000313" key="1">
    <source>
        <dbReference type="EMBL" id="KAE8375436.1"/>
    </source>
</evidence>
<dbReference type="Proteomes" id="UP000326198">
    <property type="component" value="Unassembled WGS sequence"/>
</dbReference>
<gene>
    <name evidence="1" type="ORF">BDV26DRAFT_13936</name>
</gene>
<accession>A0A5N7B1F2</accession>
<dbReference type="AlphaFoldDB" id="A0A5N7B1F2"/>
<protein>
    <submittedName>
        <fullName evidence="1">Uncharacterized protein</fullName>
    </submittedName>
</protein>